<name>A0A8H5F4F0_9AGAR</name>
<dbReference type="Proteomes" id="UP000559256">
    <property type="component" value="Unassembled WGS sequence"/>
</dbReference>
<keyword evidence="4" id="KW-1185">Reference proteome</keyword>
<evidence type="ECO:0000259" key="2">
    <source>
        <dbReference type="Pfam" id="PF05699"/>
    </source>
</evidence>
<proteinExistence type="predicted"/>
<dbReference type="InterPro" id="IPR012337">
    <property type="entry name" value="RNaseH-like_sf"/>
</dbReference>
<organism evidence="3 4">
    <name type="scientific">Tetrapyrgos nigripes</name>
    <dbReference type="NCBI Taxonomy" id="182062"/>
    <lineage>
        <taxon>Eukaryota</taxon>
        <taxon>Fungi</taxon>
        <taxon>Dikarya</taxon>
        <taxon>Basidiomycota</taxon>
        <taxon>Agaricomycotina</taxon>
        <taxon>Agaricomycetes</taxon>
        <taxon>Agaricomycetidae</taxon>
        <taxon>Agaricales</taxon>
        <taxon>Marasmiineae</taxon>
        <taxon>Marasmiaceae</taxon>
        <taxon>Tetrapyrgos</taxon>
    </lineage>
</organism>
<evidence type="ECO:0000256" key="1">
    <source>
        <dbReference type="SAM" id="MobiDB-lite"/>
    </source>
</evidence>
<evidence type="ECO:0000313" key="4">
    <source>
        <dbReference type="Proteomes" id="UP000559256"/>
    </source>
</evidence>
<dbReference type="PANTHER" id="PTHR23272">
    <property type="entry name" value="BED FINGER-RELATED"/>
    <property type="match status" value="1"/>
</dbReference>
<dbReference type="EMBL" id="JAACJM010000397">
    <property type="protein sequence ID" value="KAF5323187.1"/>
    <property type="molecule type" value="Genomic_DNA"/>
</dbReference>
<dbReference type="OrthoDB" id="3264316at2759"/>
<protein>
    <recommendedName>
        <fullName evidence="2">HAT C-terminal dimerisation domain-containing protein</fullName>
    </recommendedName>
</protein>
<reference evidence="3 4" key="1">
    <citation type="journal article" date="2020" name="ISME J.">
        <title>Uncovering the hidden diversity of litter-decomposition mechanisms in mushroom-forming fungi.</title>
        <authorList>
            <person name="Floudas D."/>
            <person name="Bentzer J."/>
            <person name="Ahren D."/>
            <person name="Johansson T."/>
            <person name="Persson P."/>
            <person name="Tunlid A."/>
        </authorList>
    </citation>
    <scope>NUCLEOTIDE SEQUENCE [LARGE SCALE GENOMIC DNA]</scope>
    <source>
        <strain evidence="3 4">CBS 291.85</strain>
    </source>
</reference>
<dbReference type="AlphaFoldDB" id="A0A8H5F4F0"/>
<feature type="region of interest" description="Disordered" evidence="1">
    <location>
        <begin position="49"/>
        <end position="69"/>
    </location>
</feature>
<gene>
    <name evidence="3" type="ORF">D9758_018064</name>
</gene>
<dbReference type="Pfam" id="PF05699">
    <property type="entry name" value="Dimer_Tnp_hAT"/>
    <property type="match status" value="1"/>
</dbReference>
<accession>A0A8H5F4F0</accession>
<feature type="domain" description="HAT C-terminal dimerisation" evidence="2">
    <location>
        <begin position="114"/>
        <end position="182"/>
    </location>
</feature>
<sequence>MIEQRKTFYIIATACHPAMQLRWFGSPESDNYIRASIVLEHVFKEYSQSVPPKPTGVASPKKPSTRQLPSDDQFLQSLLTIGSSFDEQSSDGVPLASEYERYIGGEGGAGDIKKPLHWWKTHTGSKDGFPIISRIARDFLAIPGASVSVERLFSSSRHLCSDLRSSLKAEMTTSAMCSKLWFKQGMFDFDVKRLVSAEYEGKKKTN</sequence>
<dbReference type="GO" id="GO:0046983">
    <property type="term" value="F:protein dimerization activity"/>
    <property type="evidence" value="ECO:0007669"/>
    <property type="project" value="InterPro"/>
</dbReference>
<evidence type="ECO:0000313" key="3">
    <source>
        <dbReference type="EMBL" id="KAF5323187.1"/>
    </source>
</evidence>
<dbReference type="SUPFAM" id="SSF53098">
    <property type="entry name" value="Ribonuclease H-like"/>
    <property type="match status" value="1"/>
</dbReference>
<comment type="caution">
    <text evidence="3">The sequence shown here is derived from an EMBL/GenBank/DDBJ whole genome shotgun (WGS) entry which is preliminary data.</text>
</comment>
<dbReference type="PANTHER" id="PTHR23272:SF161">
    <property type="entry name" value="ZINC FINGER BED DOMAIN-CONTAINING PROTEIN RICESLEEPER 1-LIKE"/>
    <property type="match status" value="1"/>
</dbReference>
<dbReference type="InterPro" id="IPR008906">
    <property type="entry name" value="HATC_C_dom"/>
</dbReference>